<keyword evidence="2" id="KW-0808">Transferase</keyword>
<proteinExistence type="predicted"/>
<keyword evidence="3" id="KW-1185">Reference proteome</keyword>
<reference evidence="2 3" key="1">
    <citation type="submission" date="2020-03" db="EMBL/GenBank/DDBJ databases">
        <title>Spirochaetal bacteria isolated from arthropods constitute a novel genus Entomospira genus novum within the order Spirochaetales.</title>
        <authorList>
            <person name="Grana-Miraglia L."/>
            <person name="Sikutova S."/>
            <person name="Fingerle V."/>
            <person name="Sing A."/>
            <person name="Castillo-Ramirez S."/>
            <person name="Margos G."/>
            <person name="Rudolf I."/>
        </authorList>
    </citation>
    <scope>NUCLEOTIDE SEQUENCE [LARGE SCALE GENOMIC DNA]</scope>
    <source>
        <strain evidence="2 3">BR193</strain>
    </source>
</reference>
<dbReference type="GO" id="GO:0008641">
    <property type="term" value="F:ubiquitin-like modifier activating enzyme activity"/>
    <property type="evidence" value="ECO:0007669"/>
    <property type="project" value="InterPro"/>
</dbReference>
<dbReference type="Pfam" id="PF00899">
    <property type="entry name" value="ThiF"/>
    <property type="match status" value="1"/>
</dbReference>
<accession>A0A968GBA3</accession>
<feature type="domain" description="THIF-type NAD/FAD binding fold" evidence="1">
    <location>
        <begin position="106"/>
        <end position="341"/>
    </location>
</feature>
<dbReference type="InterPro" id="IPR035985">
    <property type="entry name" value="Ubiquitin-activating_enz"/>
</dbReference>
<comment type="caution">
    <text evidence="2">The sequence shown here is derived from an EMBL/GenBank/DDBJ whole genome shotgun (WGS) entry which is preliminary data.</text>
</comment>
<sequence>MFYTKNPTAFFSETNSDRFINLGKYQFTPEQKDFIRLLHLAIFTTDQKSEKEIYDFLENQEIPHSTWNLALDYKLIIPVYKPRNKGFYPKNKLFLDLLLRNPQNFNLDQEHILVIGCGGIGNFMTYPLTTLGIGTMSLLDGDHVEESNLNRQFLFDYHSIGRSKVEVMAEKLHSMNNKMEIRTYPHELSMELLKNIYHQSNQKISLVILSADEGNCLEITNTFCTANKIALLNVGYLNDFSVIGPFYIPDLSACYYCEDSLGVTKQSNSTLQKKIKEAHKNHQAPSFFTNNAIASSMAIIDILYFFNQSFDQINSLNKRIGISNHDFSFHSIPVTKNDTCKYCGNSLS</sequence>
<dbReference type="InterPro" id="IPR045886">
    <property type="entry name" value="ThiF/MoeB/HesA"/>
</dbReference>
<dbReference type="GO" id="GO:0016779">
    <property type="term" value="F:nucleotidyltransferase activity"/>
    <property type="evidence" value="ECO:0007669"/>
    <property type="project" value="UniProtKB-KW"/>
</dbReference>
<keyword evidence="2" id="KW-0548">Nucleotidyltransferase</keyword>
<dbReference type="RefSeq" id="WP_167700994.1">
    <property type="nucleotide sequence ID" value="NZ_CP118175.1"/>
</dbReference>
<dbReference type="Gene3D" id="3.40.50.720">
    <property type="entry name" value="NAD(P)-binding Rossmann-like Domain"/>
    <property type="match status" value="1"/>
</dbReference>
<dbReference type="Proteomes" id="UP000711995">
    <property type="component" value="Unassembled WGS sequence"/>
</dbReference>
<dbReference type="GO" id="GO:0004792">
    <property type="term" value="F:thiosulfate-cyanide sulfurtransferase activity"/>
    <property type="evidence" value="ECO:0007669"/>
    <property type="project" value="TreeGrafter"/>
</dbReference>
<protein>
    <submittedName>
        <fullName evidence="2">ThiF family adenylyltransferase</fullName>
    </submittedName>
</protein>
<dbReference type="PANTHER" id="PTHR10953">
    <property type="entry name" value="UBIQUITIN-ACTIVATING ENZYME E1"/>
    <property type="match status" value="1"/>
</dbReference>
<dbReference type="GO" id="GO:0005737">
    <property type="term" value="C:cytoplasm"/>
    <property type="evidence" value="ECO:0007669"/>
    <property type="project" value="TreeGrafter"/>
</dbReference>
<evidence type="ECO:0000313" key="3">
    <source>
        <dbReference type="Proteomes" id="UP000711995"/>
    </source>
</evidence>
<gene>
    <name evidence="2" type="ORF">HCT14_07645</name>
</gene>
<dbReference type="PANTHER" id="PTHR10953:SF102">
    <property type="entry name" value="ADENYLYLTRANSFERASE AND SULFURTRANSFERASE MOCS3"/>
    <property type="match status" value="1"/>
</dbReference>
<organism evidence="2 3">
    <name type="scientific">Entomospira entomophila</name>
    <dbReference type="NCBI Taxonomy" id="2719988"/>
    <lineage>
        <taxon>Bacteria</taxon>
        <taxon>Pseudomonadati</taxon>
        <taxon>Spirochaetota</taxon>
        <taxon>Spirochaetia</taxon>
        <taxon>Spirochaetales</taxon>
        <taxon>Spirochaetaceae</taxon>
        <taxon>Entomospira</taxon>
    </lineage>
</organism>
<dbReference type="AlphaFoldDB" id="A0A968GBA3"/>
<evidence type="ECO:0000313" key="2">
    <source>
        <dbReference type="EMBL" id="NIZ41377.1"/>
    </source>
</evidence>
<dbReference type="EMBL" id="JAATLJ010000002">
    <property type="protein sequence ID" value="NIZ41377.1"/>
    <property type="molecule type" value="Genomic_DNA"/>
</dbReference>
<name>A0A968GBA3_9SPIO</name>
<evidence type="ECO:0000259" key="1">
    <source>
        <dbReference type="Pfam" id="PF00899"/>
    </source>
</evidence>
<dbReference type="InterPro" id="IPR000594">
    <property type="entry name" value="ThiF_NAD_FAD-bd"/>
</dbReference>
<dbReference type="CDD" id="cd01483">
    <property type="entry name" value="E1_enzyme_family"/>
    <property type="match status" value="1"/>
</dbReference>
<dbReference type="SUPFAM" id="SSF69572">
    <property type="entry name" value="Activating enzymes of the ubiquitin-like proteins"/>
    <property type="match status" value="1"/>
</dbReference>